<evidence type="ECO:0000259" key="5">
    <source>
        <dbReference type="PROSITE" id="PS50109"/>
    </source>
</evidence>
<dbReference type="CDD" id="cd00082">
    <property type="entry name" value="HisKA"/>
    <property type="match status" value="1"/>
</dbReference>
<dbReference type="InterPro" id="IPR003594">
    <property type="entry name" value="HATPase_dom"/>
</dbReference>
<keyword evidence="3 4" id="KW-0597">Phosphoprotein</keyword>
<keyword evidence="8" id="KW-0547">Nucleotide-binding</keyword>
<feature type="domain" description="Histidine kinase" evidence="5">
    <location>
        <begin position="216"/>
        <end position="438"/>
    </location>
</feature>
<dbReference type="InterPro" id="IPR035965">
    <property type="entry name" value="PAS-like_dom_sf"/>
</dbReference>
<dbReference type="InterPro" id="IPR011006">
    <property type="entry name" value="CheY-like_superfamily"/>
</dbReference>
<sequence length="578" mass="63090">MSTRVKWPAEFPDCAGWAGEMAERIAAFDWTCTALGPIERWSHSLQSAVRFVLASPLPLVMLWGKPGTMIYNDPYAAFAGGRHPFLLGKPVEEGWPEIADFNRNVVDTCLSGGTLSYKDKDLTLLRSGRPEQVWMDLHYSPVTEDDGRPAGIIAIVFETTEKVLAEQERRVAEEKLLRLTQTLEERVAEAVTARVAAEERFRQVQKLEAIGNMTGGVAHDFNNVLQILSSNVELVRRATRENPALDARFRAMSSAISRGSKLASQMLAFARRQPLNPRTLNPTKLLESMSELMSRALPETIELNVSVAQDVHNVKVDRNQLENALLNLVINSRDAIDGAGRIQVDVSNFIGKDRLASGSTLPAGDYVKLAVTDNGKGMSETVRARMFEPFFSTKPEGHGTGLGLSMVFGFVTQSAGFIDVETELGQGTTISLYFPACDGEESADERAANRHALHGGETILVAEDDSEVRLAAIDMLAQLGYKVLSAHDGDSALAVLQQDARIDLLFTDVVMPGTVRSSELAAIASAPPHRAAVVFASGYTRDIIFHEGRLDEGVTLLAKPYSLNDLAAAVRLALDSRK</sequence>
<dbReference type="InterPro" id="IPR005467">
    <property type="entry name" value="His_kinase_dom"/>
</dbReference>
<dbReference type="SUPFAM" id="SSF52172">
    <property type="entry name" value="CheY-like"/>
    <property type="match status" value="1"/>
</dbReference>
<dbReference type="SMART" id="SM00387">
    <property type="entry name" value="HATPase_c"/>
    <property type="match status" value="1"/>
</dbReference>
<dbReference type="RefSeq" id="WP_408164411.1">
    <property type="nucleotide sequence ID" value="NZ_JAQQDB010000083.1"/>
</dbReference>
<feature type="domain" description="PAC" evidence="7">
    <location>
        <begin position="118"/>
        <end position="171"/>
    </location>
</feature>
<evidence type="ECO:0000313" key="8">
    <source>
        <dbReference type="EMBL" id="MFM0523252.1"/>
    </source>
</evidence>
<evidence type="ECO:0000256" key="2">
    <source>
        <dbReference type="ARBA" id="ARBA00012438"/>
    </source>
</evidence>
<dbReference type="PROSITE" id="PS50110">
    <property type="entry name" value="RESPONSE_REGULATORY"/>
    <property type="match status" value="1"/>
</dbReference>
<feature type="domain" description="Response regulatory" evidence="6">
    <location>
        <begin position="458"/>
        <end position="574"/>
    </location>
</feature>
<evidence type="ECO:0000259" key="7">
    <source>
        <dbReference type="PROSITE" id="PS50113"/>
    </source>
</evidence>
<dbReference type="Gene3D" id="3.30.565.10">
    <property type="entry name" value="Histidine kinase-like ATPase, C-terminal domain"/>
    <property type="match status" value="1"/>
</dbReference>
<dbReference type="PRINTS" id="PR00344">
    <property type="entry name" value="BCTRLSENSOR"/>
</dbReference>
<dbReference type="InterPro" id="IPR036890">
    <property type="entry name" value="HATPase_C_sf"/>
</dbReference>
<dbReference type="InterPro" id="IPR003661">
    <property type="entry name" value="HisK_dim/P_dom"/>
</dbReference>
<dbReference type="GO" id="GO:0005524">
    <property type="term" value="F:ATP binding"/>
    <property type="evidence" value="ECO:0007669"/>
    <property type="project" value="UniProtKB-KW"/>
</dbReference>
<organism evidence="8 9">
    <name type="scientific">Caballeronia jiangsuensis</name>
    <dbReference type="NCBI Taxonomy" id="1458357"/>
    <lineage>
        <taxon>Bacteria</taxon>
        <taxon>Pseudomonadati</taxon>
        <taxon>Pseudomonadota</taxon>
        <taxon>Betaproteobacteria</taxon>
        <taxon>Burkholderiales</taxon>
        <taxon>Burkholderiaceae</taxon>
        <taxon>Caballeronia</taxon>
    </lineage>
</organism>
<dbReference type="InterPro" id="IPR000700">
    <property type="entry name" value="PAS-assoc_C"/>
</dbReference>
<dbReference type="Pfam" id="PF00072">
    <property type="entry name" value="Response_reg"/>
    <property type="match status" value="1"/>
</dbReference>
<dbReference type="InterPro" id="IPR001789">
    <property type="entry name" value="Sig_transdc_resp-reg_receiver"/>
</dbReference>
<dbReference type="Gene3D" id="3.40.50.2300">
    <property type="match status" value="1"/>
</dbReference>
<dbReference type="Proteomes" id="UP001629462">
    <property type="component" value="Unassembled WGS sequence"/>
</dbReference>
<dbReference type="PROSITE" id="PS50109">
    <property type="entry name" value="HIS_KIN"/>
    <property type="match status" value="1"/>
</dbReference>
<accession>A0ABW9D0C9</accession>
<gene>
    <name evidence="8" type="ORF">PQR08_38165</name>
</gene>
<name>A0ABW9D0C9_9BURK</name>
<evidence type="ECO:0000313" key="9">
    <source>
        <dbReference type="Proteomes" id="UP001629462"/>
    </source>
</evidence>
<evidence type="ECO:0000256" key="3">
    <source>
        <dbReference type="ARBA" id="ARBA00022553"/>
    </source>
</evidence>
<reference evidence="8 9" key="1">
    <citation type="journal article" date="2024" name="Chem. Sci.">
        <title>Discovery of megapolipeptins by genome mining of a Burkholderiales bacteria collection.</title>
        <authorList>
            <person name="Paulo B.S."/>
            <person name="Recchia M.J.J."/>
            <person name="Lee S."/>
            <person name="Fergusson C.H."/>
            <person name="Romanowski S.B."/>
            <person name="Hernandez A."/>
            <person name="Krull N."/>
            <person name="Liu D.Y."/>
            <person name="Cavanagh H."/>
            <person name="Bos A."/>
            <person name="Gray C.A."/>
            <person name="Murphy B.T."/>
            <person name="Linington R.G."/>
            <person name="Eustaquio A.S."/>
        </authorList>
    </citation>
    <scope>NUCLEOTIDE SEQUENCE [LARGE SCALE GENOMIC DNA]</scope>
    <source>
        <strain evidence="8 9">RL17-374-BIF-D</strain>
    </source>
</reference>
<keyword evidence="9" id="KW-1185">Reference proteome</keyword>
<keyword evidence="8" id="KW-0067">ATP-binding</keyword>
<dbReference type="SMART" id="SM00448">
    <property type="entry name" value="REC"/>
    <property type="match status" value="1"/>
</dbReference>
<protein>
    <recommendedName>
        <fullName evidence="2">histidine kinase</fullName>
        <ecNumber evidence="2">2.7.13.3</ecNumber>
    </recommendedName>
</protein>
<dbReference type="SUPFAM" id="SSF55874">
    <property type="entry name" value="ATPase domain of HSP90 chaperone/DNA topoisomerase II/histidine kinase"/>
    <property type="match status" value="1"/>
</dbReference>
<feature type="modified residue" description="4-aspartylphosphate" evidence="4">
    <location>
        <position position="508"/>
    </location>
</feature>
<dbReference type="InterPro" id="IPR036097">
    <property type="entry name" value="HisK_dim/P_sf"/>
</dbReference>
<dbReference type="Gene3D" id="1.10.287.130">
    <property type="match status" value="1"/>
</dbReference>
<dbReference type="PANTHER" id="PTHR43065">
    <property type="entry name" value="SENSOR HISTIDINE KINASE"/>
    <property type="match status" value="1"/>
</dbReference>
<comment type="catalytic activity">
    <reaction evidence="1">
        <text>ATP + protein L-histidine = ADP + protein N-phospho-L-histidine.</text>
        <dbReference type="EC" id="2.7.13.3"/>
    </reaction>
</comment>
<dbReference type="EC" id="2.7.13.3" evidence="2"/>
<comment type="caution">
    <text evidence="8">The sequence shown here is derived from an EMBL/GenBank/DDBJ whole genome shotgun (WGS) entry which is preliminary data.</text>
</comment>
<dbReference type="InterPro" id="IPR004358">
    <property type="entry name" value="Sig_transdc_His_kin-like_C"/>
</dbReference>
<evidence type="ECO:0000256" key="1">
    <source>
        <dbReference type="ARBA" id="ARBA00000085"/>
    </source>
</evidence>
<dbReference type="SUPFAM" id="SSF55785">
    <property type="entry name" value="PYP-like sensor domain (PAS domain)"/>
    <property type="match status" value="1"/>
</dbReference>
<proteinExistence type="predicted"/>
<dbReference type="PROSITE" id="PS50113">
    <property type="entry name" value="PAC"/>
    <property type="match status" value="1"/>
</dbReference>
<dbReference type="SUPFAM" id="SSF47384">
    <property type="entry name" value="Homodimeric domain of signal transducing histidine kinase"/>
    <property type="match status" value="1"/>
</dbReference>
<dbReference type="EMBL" id="JAQQDB010000083">
    <property type="protein sequence ID" value="MFM0523252.1"/>
    <property type="molecule type" value="Genomic_DNA"/>
</dbReference>
<dbReference type="PANTHER" id="PTHR43065:SF42">
    <property type="entry name" value="TWO-COMPONENT SENSOR PPRA"/>
    <property type="match status" value="1"/>
</dbReference>
<evidence type="ECO:0000259" key="6">
    <source>
        <dbReference type="PROSITE" id="PS50110"/>
    </source>
</evidence>
<dbReference type="Gene3D" id="3.30.450.20">
    <property type="entry name" value="PAS domain"/>
    <property type="match status" value="1"/>
</dbReference>
<evidence type="ECO:0000256" key="4">
    <source>
        <dbReference type="PROSITE-ProRule" id="PRU00169"/>
    </source>
</evidence>
<dbReference type="Pfam" id="PF02518">
    <property type="entry name" value="HATPase_c"/>
    <property type="match status" value="1"/>
</dbReference>